<evidence type="ECO:0000313" key="1">
    <source>
        <dbReference type="EMBL" id="DAF44638.1"/>
    </source>
</evidence>
<organism evidence="1">
    <name type="scientific">Podoviridae sp. ct8Lf7</name>
    <dbReference type="NCBI Taxonomy" id="2827723"/>
    <lineage>
        <taxon>Viruses</taxon>
        <taxon>Duplodnaviria</taxon>
        <taxon>Heunggongvirae</taxon>
        <taxon>Uroviricota</taxon>
        <taxon>Caudoviricetes</taxon>
    </lineage>
</organism>
<sequence>MYLSISIQYPLHKTFYLLLLPTFQLLSPCQKE</sequence>
<accession>A0A8S5S0W7</accession>
<dbReference type="EMBL" id="BK032511">
    <property type="protein sequence ID" value="DAF44638.1"/>
    <property type="molecule type" value="Genomic_DNA"/>
</dbReference>
<protein>
    <submittedName>
        <fullName evidence="1">Uncharacterized protein</fullName>
    </submittedName>
</protein>
<reference evidence="1" key="1">
    <citation type="journal article" date="2021" name="Proc. Natl. Acad. Sci. U.S.A.">
        <title>A Catalog of Tens of Thousands of Viruses from Human Metagenomes Reveals Hidden Associations with Chronic Diseases.</title>
        <authorList>
            <person name="Tisza M.J."/>
            <person name="Buck C.B."/>
        </authorList>
    </citation>
    <scope>NUCLEOTIDE SEQUENCE</scope>
    <source>
        <strain evidence="1">Ct8Lf7</strain>
    </source>
</reference>
<name>A0A8S5S0W7_9CAUD</name>
<proteinExistence type="predicted"/>